<dbReference type="RefSeq" id="WP_187560526.1">
    <property type="nucleotide sequence ID" value="NZ_JACGWS010000001.1"/>
</dbReference>
<dbReference type="Pfam" id="PF20420">
    <property type="entry name" value="DUF6702"/>
    <property type="match status" value="1"/>
</dbReference>
<proteinExistence type="predicted"/>
<evidence type="ECO:0000313" key="1">
    <source>
        <dbReference type="EMBL" id="MBC8753494.1"/>
    </source>
</evidence>
<evidence type="ECO:0000313" key="2">
    <source>
        <dbReference type="Proteomes" id="UP000619238"/>
    </source>
</evidence>
<dbReference type="InterPro" id="IPR046525">
    <property type="entry name" value="DUF6702"/>
</dbReference>
<gene>
    <name evidence="1" type="ORF">H2O64_02350</name>
</gene>
<sequence length="166" mass="19470">MKIQKILLLFLAIPLLSFVTVHKFYVSVTNIEHSKADKALQITTRIFIDDFQKLLEERYDLKEELTTEKATEEVEKMMKKYLTKKLKIWVNGELKTFHFIGKKYEDDVAVCYLEITGVESVTSLEVENAILYEIEEDQQNLVHVKINNQRKSLLLVKENDKGLLNF</sequence>
<dbReference type="Proteomes" id="UP000619238">
    <property type="component" value="Unassembled WGS sequence"/>
</dbReference>
<keyword evidence="2" id="KW-1185">Reference proteome</keyword>
<comment type="caution">
    <text evidence="1">The sequence shown here is derived from an EMBL/GenBank/DDBJ whole genome shotgun (WGS) entry which is preliminary data.</text>
</comment>
<accession>A0ABR7Q4K3</accession>
<dbReference type="EMBL" id="JACGWS010000001">
    <property type="protein sequence ID" value="MBC8753494.1"/>
    <property type="molecule type" value="Genomic_DNA"/>
</dbReference>
<organism evidence="1 2">
    <name type="scientific">Kordia aestuariivivens</name>
    <dbReference type="NCBI Taxonomy" id="2759037"/>
    <lineage>
        <taxon>Bacteria</taxon>
        <taxon>Pseudomonadati</taxon>
        <taxon>Bacteroidota</taxon>
        <taxon>Flavobacteriia</taxon>
        <taxon>Flavobacteriales</taxon>
        <taxon>Flavobacteriaceae</taxon>
        <taxon>Kordia</taxon>
    </lineage>
</organism>
<evidence type="ECO:0008006" key="3">
    <source>
        <dbReference type="Google" id="ProtNLM"/>
    </source>
</evidence>
<reference evidence="1 2" key="1">
    <citation type="submission" date="2020-07" db="EMBL/GenBank/DDBJ databases">
        <title>Description of Kordia aestuariivivens sp. nov., isolated from a tidal flat.</title>
        <authorList>
            <person name="Park S."/>
            <person name="Yoon J.-H."/>
        </authorList>
    </citation>
    <scope>NUCLEOTIDE SEQUENCE [LARGE SCALE GENOMIC DNA]</scope>
    <source>
        <strain evidence="1 2">YSTF-M3</strain>
    </source>
</reference>
<name>A0ABR7Q4K3_9FLAO</name>
<protein>
    <recommendedName>
        <fullName evidence="3">Peptidase E</fullName>
    </recommendedName>
</protein>